<name>A0ABS2LVE5_9ACTN</name>
<keyword evidence="2" id="KW-1185">Reference proteome</keyword>
<organism evidence="1 2">
    <name type="scientific">Micromonospora luteifusca</name>
    <dbReference type="NCBI Taxonomy" id="709860"/>
    <lineage>
        <taxon>Bacteria</taxon>
        <taxon>Bacillati</taxon>
        <taxon>Actinomycetota</taxon>
        <taxon>Actinomycetes</taxon>
        <taxon>Micromonosporales</taxon>
        <taxon>Micromonosporaceae</taxon>
        <taxon>Micromonospora</taxon>
    </lineage>
</organism>
<dbReference type="EMBL" id="JAFBBP010000001">
    <property type="protein sequence ID" value="MBM7491932.1"/>
    <property type="molecule type" value="Genomic_DNA"/>
</dbReference>
<gene>
    <name evidence="1" type="ORF">JOD64_003154</name>
</gene>
<sequence length="277" mass="30957">MTLVQFREYRDYAQNRQEANNAIMALLAGSQLANHVLHLTHGSEMQLSQIFPAVPHIKRFNLRTDRAQQFLGEAEEHLCAMAVPYILAIHEDLLMTTLKMLARDGHMTMRRADDAKSHNMHSTFESVTGHTLPAASVKQFHLLRFMRNCLIHAAGTANQALVGHIASLDAPTIQGWETLTGHPLMGSVTVGRKVSFKQGDLIASLAVTKRIAEECNSALVGKISRQTWADYVLREFQADGGNSQANDRLRKVKGIARFYYRALQLTEQELQDAIARA</sequence>
<reference evidence="1 2" key="1">
    <citation type="submission" date="2021-01" db="EMBL/GenBank/DDBJ databases">
        <title>Sequencing the genomes of 1000 actinobacteria strains.</title>
        <authorList>
            <person name="Klenk H.-P."/>
        </authorList>
    </citation>
    <scope>NUCLEOTIDE SEQUENCE [LARGE SCALE GENOMIC DNA]</scope>
    <source>
        <strain evidence="1 2">DSM 100204</strain>
    </source>
</reference>
<evidence type="ECO:0000313" key="2">
    <source>
        <dbReference type="Proteomes" id="UP000764837"/>
    </source>
</evidence>
<comment type="caution">
    <text evidence="1">The sequence shown here is derived from an EMBL/GenBank/DDBJ whole genome shotgun (WGS) entry which is preliminary data.</text>
</comment>
<dbReference type="Proteomes" id="UP000764837">
    <property type="component" value="Unassembled WGS sequence"/>
</dbReference>
<proteinExistence type="predicted"/>
<dbReference type="RefSeq" id="WP_204942912.1">
    <property type="nucleotide sequence ID" value="NZ_JAFBBP010000001.1"/>
</dbReference>
<evidence type="ECO:0000313" key="1">
    <source>
        <dbReference type="EMBL" id="MBM7491932.1"/>
    </source>
</evidence>
<protein>
    <submittedName>
        <fullName evidence="1">Uncharacterized protein</fullName>
    </submittedName>
</protein>
<accession>A0ABS2LVE5</accession>